<sequence length="133" mass="14788">MASNLDYLDPALIPLEDKVKAYLEAEEDLRKAIVESKSLPNSAASEAQANQAFDHRPATGSFDQHTDEVEQRIQNLQDDLQLLRQEIIGMLPSRNEFVKVNLGYGPSRVGAFTVDHGDAASAAEPRYELRIVH</sequence>
<feature type="region of interest" description="Disordered" evidence="1">
    <location>
        <begin position="37"/>
        <end position="66"/>
    </location>
</feature>
<dbReference type="Proteomes" id="UP000831785">
    <property type="component" value="Chromosome"/>
</dbReference>
<accession>A0ABY4F4C9</accession>
<organism evidence="2 3">
    <name type="scientific">Hymenobacter cellulosivorans</name>
    <dbReference type="NCBI Taxonomy" id="2932249"/>
    <lineage>
        <taxon>Bacteria</taxon>
        <taxon>Pseudomonadati</taxon>
        <taxon>Bacteroidota</taxon>
        <taxon>Cytophagia</taxon>
        <taxon>Cytophagales</taxon>
        <taxon>Hymenobacteraceae</taxon>
        <taxon>Hymenobacter</taxon>
    </lineage>
</organism>
<protein>
    <recommendedName>
        <fullName evidence="4">TraR/DksA family transcriptional regulator</fullName>
    </recommendedName>
</protein>
<evidence type="ECO:0000313" key="2">
    <source>
        <dbReference type="EMBL" id="UOQ51155.1"/>
    </source>
</evidence>
<gene>
    <name evidence="2" type="ORF">MUN80_15445</name>
</gene>
<dbReference type="EMBL" id="CP095049">
    <property type="protein sequence ID" value="UOQ51155.1"/>
    <property type="molecule type" value="Genomic_DNA"/>
</dbReference>
<evidence type="ECO:0000256" key="1">
    <source>
        <dbReference type="SAM" id="MobiDB-lite"/>
    </source>
</evidence>
<reference evidence="2 3" key="1">
    <citation type="submission" date="2022-04" db="EMBL/GenBank/DDBJ databases">
        <title>Hymenobacter sp. isolated from the air.</title>
        <authorList>
            <person name="Won M."/>
            <person name="Lee C.-M."/>
            <person name="Woen H.-Y."/>
            <person name="Kwon S.-W."/>
        </authorList>
    </citation>
    <scope>NUCLEOTIDE SEQUENCE [LARGE SCALE GENOMIC DNA]</scope>
    <source>
        <strain evidence="3">5116 S-27</strain>
    </source>
</reference>
<dbReference type="RefSeq" id="WP_244714319.1">
    <property type="nucleotide sequence ID" value="NZ_CP095049.1"/>
</dbReference>
<keyword evidence="3" id="KW-1185">Reference proteome</keyword>
<name>A0ABY4F4C9_9BACT</name>
<evidence type="ECO:0008006" key="4">
    <source>
        <dbReference type="Google" id="ProtNLM"/>
    </source>
</evidence>
<proteinExistence type="predicted"/>
<feature type="compositionally biased region" description="Low complexity" evidence="1">
    <location>
        <begin position="41"/>
        <end position="52"/>
    </location>
</feature>
<evidence type="ECO:0000313" key="3">
    <source>
        <dbReference type="Proteomes" id="UP000831785"/>
    </source>
</evidence>